<sequence>MADGQVIINTDPSTGGSTTTDLIALDATPAASCLRLISIEVGGRRRAIAIAPRRDPIDSVLLIRVRRDDLVPVRVSSTITPSLRPTSHLLRGETRDLHEHKGKVCFVPGTHGDERTSGYNAPSKR</sequence>
<dbReference type="AlphaFoldDB" id="M2RFD7"/>
<dbReference type="EMBL" id="KB445797">
    <property type="protein sequence ID" value="EMD37172.1"/>
    <property type="molecule type" value="Genomic_DNA"/>
</dbReference>
<evidence type="ECO:0000313" key="2">
    <source>
        <dbReference type="Proteomes" id="UP000016930"/>
    </source>
</evidence>
<reference evidence="1 2" key="1">
    <citation type="journal article" date="2012" name="Proc. Natl. Acad. Sci. U.S.A.">
        <title>Comparative genomics of Ceriporiopsis subvermispora and Phanerochaete chrysosporium provide insight into selective ligninolysis.</title>
        <authorList>
            <person name="Fernandez-Fueyo E."/>
            <person name="Ruiz-Duenas F.J."/>
            <person name="Ferreira P."/>
            <person name="Floudas D."/>
            <person name="Hibbett D.S."/>
            <person name="Canessa P."/>
            <person name="Larrondo L.F."/>
            <person name="James T.Y."/>
            <person name="Seelenfreund D."/>
            <person name="Lobos S."/>
            <person name="Polanco R."/>
            <person name="Tello M."/>
            <person name="Honda Y."/>
            <person name="Watanabe T."/>
            <person name="Watanabe T."/>
            <person name="Ryu J.S."/>
            <person name="Kubicek C.P."/>
            <person name="Schmoll M."/>
            <person name="Gaskell J."/>
            <person name="Hammel K.E."/>
            <person name="St John F.J."/>
            <person name="Vanden Wymelenberg A."/>
            <person name="Sabat G."/>
            <person name="Splinter BonDurant S."/>
            <person name="Syed K."/>
            <person name="Yadav J.S."/>
            <person name="Doddapaneni H."/>
            <person name="Subramanian V."/>
            <person name="Lavin J.L."/>
            <person name="Oguiza J.A."/>
            <person name="Perez G."/>
            <person name="Pisabarro A.G."/>
            <person name="Ramirez L."/>
            <person name="Santoyo F."/>
            <person name="Master E."/>
            <person name="Coutinho P.M."/>
            <person name="Henrissat B."/>
            <person name="Lombard V."/>
            <person name="Magnuson J.K."/>
            <person name="Kuees U."/>
            <person name="Hori C."/>
            <person name="Igarashi K."/>
            <person name="Samejima M."/>
            <person name="Held B.W."/>
            <person name="Barry K.W."/>
            <person name="LaButti K.M."/>
            <person name="Lapidus A."/>
            <person name="Lindquist E.A."/>
            <person name="Lucas S.M."/>
            <person name="Riley R."/>
            <person name="Salamov A.A."/>
            <person name="Hoffmeister D."/>
            <person name="Schwenk D."/>
            <person name="Hadar Y."/>
            <person name="Yarden O."/>
            <person name="de Vries R.P."/>
            <person name="Wiebenga A."/>
            <person name="Stenlid J."/>
            <person name="Eastwood D."/>
            <person name="Grigoriev I.V."/>
            <person name="Berka R.M."/>
            <person name="Blanchette R.A."/>
            <person name="Kersten P."/>
            <person name="Martinez A.T."/>
            <person name="Vicuna R."/>
            <person name="Cullen D."/>
        </authorList>
    </citation>
    <scope>NUCLEOTIDE SEQUENCE [LARGE SCALE GENOMIC DNA]</scope>
    <source>
        <strain evidence="1 2">B</strain>
    </source>
</reference>
<dbReference type="Proteomes" id="UP000016930">
    <property type="component" value="Unassembled WGS sequence"/>
</dbReference>
<accession>M2RFD7</accession>
<evidence type="ECO:0000313" key="1">
    <source>
        <dbReference type="EMBL" id="EMD37172.1"/>
    </source>
</evidence>
<organism evidence="1 2">
    <name type="scientific">Ceriporiopsis subvermispora (strain B)</name>
    <name type="common">White-rot fungus</name>
    <name type="synonym">Gelatoporia subvermispora</name>
    <dbReference type="NCBI Taxonomy" id="914234"/>
    <lineage>
        <taxon>Eukaryota</taxon>
        <taxon>Fungi</taxon>
        <taxon>Dikarya</taxon>
        <taxon>Basidiomycota</taxon>
        <taxon>Agaricomycotina</taxon>
        <taxon>Agaricomycetes</taxon>
        <taxon>Polyporales</taxon>
        <taxon>Gelatoporiaceae</taxon>
        <taxon>Gelatoporia</taxon>
    </lineage>
</organism>
<protein>
    <submittedName>
        <fullName evidence="1">Uncharacterized protein</fullName>
    </submittedName>
</protein>
<name>M2RFD7_CERS8</name>
<proteinExistence type="predicted"/>
<dbReference type="HOGENOM" id="CLU_1992359_0_0_1"/>
<gene>
    <name evidence="1" type="ORF">CERSUDRAFT_124132</name>
</gene>
<keyword evidence="2" id="KW-1185">Reference proteome</keyword>